<dbReference type="PANTHER" id="PTHR48108">
    <property type="entry name" value="CBS DOMAIN-CONTAINING PROTEIN CBSX2, CHLOROPLASTIC"/>
    <property type="match status" value="1"/>
</dbReference>
<dbReference type="PANTHER" id="PTHR48108:SF2">
    <property type="entry name" value="ACETOIN UTILIZATION PROTEIN ACUB"/>
    <property type="match status" value="1"/>
</dbReference>
<sequence>MIIEKIMQKNVLTLSPDHSIQDALNLIKKARIKHIPIISEENTLIGIISDRDIRDAAPSILSKNEKLDALLNKPVKNIMKTDVITGHPLDFVEDAATIFYEHKISCLPITTNGKLVGIITKTDVLNTFVKLTGAHQPSSRIEVRVPNITGMLSEVATVFHKGKVNISSVFVYPEENEKFKTLVFRVQTMNPMGLITELEKKGYTVVWPHMMGE</sequence>
<dbReference type="STRING" id="33936.AZI98_05825"/>
<evidence type="ECO:0000259" key="3">
    <source>
        <dbReference type="PROSITE" id="PS51371"/>
    </source>
</evidence>
<comment type="caution">
    <text evidence="4">The sequence shown here is derived from an EMBL/GenBank/DDBJ whole genome shotgun (WGS) entry which is preliminary data.</text>
</comment>
<dbReference type="SMART" id="SM00116">
    <property type="entry name" value="CBS"/>
    <property type="match status" value="2"/>
</dbReference>
<dbReference type="InterPro" id="IPR000644">
    <property type="entry name" value="CBS_dom"/>
</dbReference>
<dbReference type="SUPFAM" id="SSF54631">
    <property type="entry name" value="CBS-domain pair"/>
    <property type="match status" value="1"/>
</dbReference>
<dbReference type="SUPFAM" id="SSF55021">
    <property type="entry name" value="ACT-like"/>
    <property type="match status" value="1"/>
</dbReference>
<dbReference type="EMBL" id="LWBR01000013">
    <property type="protein sequence ID" value="KZN97082.1"/>
    <property type="molecule type" value="Genomic_DNA"/>
</dbReference>
<dbReference type="CDD" id="cd04584">
    <property type="entry name" value="CBS_pair_AcuB_like"/>
    <property type="match status" value="1"/>
</dbReference>
<dbReference type="OrthoDB" id="9781631at2"/>
<dbReference type="InterPro" id="IPR051462">
    <property type="entry name" value="CBS_domain-containing"/>
</dbReference>
<evidence type="ECO:0000256" key="2">
    <source>
        <dbReference type="PROSITE-ProRule" id="PRU00703"/>
    </source>
</evidence>
<gene>
    <name evidence="4" type="ORF">AZI98_05825</name>
</gene>
<keyword evidence="1" id="KW-0677">Repeat</keyword>
<feature type="domain" description="CBS" evidence="3">
    <location>
        <begin position="7"/>
        <end position="67"/>
    </location>
</feature>
<feature type="domain" description="CBS" evidence="3">
    <location>
        <begin position="79"/>
        <end position="138"/>
    </location>
</feature>
<dbReference type="PROSITE" id="PS51371">
    <property type="entry name" value="CBS"/>
    <property type="match status" value="2"/>
</dbReference>
<dbReference type="Proteomes" id="UP000076476">
    <property type="component" value="Unassembled WGS sequence"/>
</dbReference>
<dbReference type="AlphaFoldDB" id="A0A163ZUK5"/>
<dbReference type="Gene3D" id="3.30.70.260">
    <property type="match status" value="1"/>
</dbReference>
<accession>A0A163ZUK5</accession>
<evidence type="ECO:0000256" key="1">
    <source>
        <dbReference type="ARBA" id="ARBA00022737"/>
    </source>
</evidence>
<dbReference type="Gene3D" id="3.10.580.10">
    <property type="entry name" value="CBS-domain"/>
    <property type="match status" value="1"/>
</dbReference>
<evidence type="ECO:0000313" key="5">
    <source>
        <dbReference type="Proteomes" id="UP000076476"/>
    </source>
</evidence>
<proteinExistence type="predicted"/>
<dbReference type="Pfam" id="PF00571">
    <property type="entry name" value="CBS"/>
    <property type="match status" value="2"/>
</dbReference>
<accession>A0A165YHL8</accession>
<keyword evidence="2" id="KW-0129">CBS domain</keyword>
<protein>
    <submittedName>
        <fullName evidence="4">Acetoin utilization protein AcuB</fullName>
    </submittedName>
</protein>
<evidence type="ECO:0000313" key="4">
    <source>
        <dbReference type="EMBL" id="KZN97082.1"/>
    </source>
</evidence>
<keyword evidence="5" id="KW-1185">Reference proteome</keyword>
<dbReference type="CDD" id="cd04883">
    <property type="entry name" value="ACT_AcuB"/>
    <property type="match status" value="1"/>
</dbReference>
<dbReference type="InterPro" id="IPR046342">
    <property type="entry name" value="CBS_dom_sf"/>
</dbReference>
<organism evidence="4 5">
    <name type="scientific">Aeribacillus pallidus</name>
    <dbReference type="NCBI Taxonomy" id="33936"/>
    <lineage>
        <taxon>Bacteria</taxon>
        <taxon>Bacillati</taxon>
        <taxon>Bacillota</taxon>
        <taxon>Bacilli</taxon>
        <taxon>Bacillales</taxon>
        <taxon>Bacillaceae</taxon>
        <taxon>Aeribacillus</taxon>
    </lineage>
</organism>
<dbReference type="RefSeq" id="WP_063387339.1">
    <property type="nucleotide sequence ID" value="NZ_LVHY01000096.1"/>
</dbReference>
<dbReference type="InterPro" id="IPR045865">
    <property type="entry name" value="ACT-like_dom_sf"/>
</dbReference>
<reference evidence="4 5" key="1">
    <citation type="submission" date="2016-04" db="EMBL/GenBank/DDBJ databases">
        <title>Draft genome sequence of Aeribacillus pallidus 8m3 from petroleum reservoir.</title>
        <authorList>
            <person name="Poltaraus A.B."/>
            <person name="Nazina T.N."/>
            <person name="Tourova T.P."/>
            <person name="Malakho S.M."/>
            <person name="Korshunova A.V."/>
            <person name="Sokolova D.S."/>
        </authorList>
    </citation>
    <scope>NUCLEOTIDE SEQUENCE [LARGE SCALE GENOMIC DNA]</scope>
    <source>
        <strain evidence="4 5">8m3</strain>
    </source>
</reference>
<name>A0A163ZUK5_9BACI</name>